<dbReference type="EMBL" id="CP088295">
    <property type="protein sequence ID" value="UUY02110.1"/>
    <property type="molecule type" value="Genomic_DNA"/>
</dbReference>
<sequence length="496" mass="51651">MIKGSRSTMATWAQARGLTFEEEGLLPPVTDALRLGLGVGSHRAGVIIKDDGRSTTAVGGFKKRPERSTWNLCAGRLPGGVDGVVAHHVHLERRDLSSEGGDSWYAAPSTVVFAVLPDGARAVRWLTGTPGAAGGVSSMATLDLSGGGSTPVVPVPTWRAEIAGVTWSATPAEDPFRLERIAGPAGAALADAPPRTKIELRDGALCVVVRGVIDDPAQLDALCAVAAAVAGAVAAITAGEPALDPAVPVGPPVSDAREAWLTEGVRQVAWPSPPASVDAAQAAYRQLAEGMARGRGVRWKVRLIVLIALFAGIALWTGIDALAIMLFPDWKGELLILLVISLVFLVPGAIRAAWQAGGEAHNDDVSSRALPWGLEAFTREYAAARGLRLEDPTVFRHRFRSPIPGVPMRVLHGDLGGVTGWLALWADDTMPQRRHLLVAVVPAASQTAPNVAGYGAHVRDGMLVLAREVPASERSAAQLDALRAAAVGAAAASTPA</sequence>
<feature type="transmembrane region" description="Helical" evidence="1">
    <location>
        <begin position="334"/>
        <end position="354"/>
    </location>
</feature>
<keyword evidence="3" id="KW-1185">Reference proteome</keyword>
<organism evidence="2 3">
    <name type="scientific">Svornostia abyssi</name>
    <dbReference type="NCBI Taxonomy" id="2898438"/>
    <lineage>
        <taxon>Bacteria</taxon>
        <taxon>Bacillati</taxon>
        <taxon>Actinomycetota</taxon>
        <taxon>Thermoleophilia</taxon>
        <taxon>Solirubrobacterales</taxon>
        <taxon>Baekduiaceae</taxon>
        <taxon>Svornostia</taxon>
    </lineage>
</organism>
<evidence type="ECO:0000313" key="3">
    <source>
        <dbReference type="Proteomes" id="UP001058860"/>
    </source>
</evidence>
<evidence type="ECO:0000313" key="2">
    <source>
        <dbReference type="EMBL" id="UUY02110.1"/>
    </source>
</evidence>
<gene>
    <name evidence="2" type="ORF">LRS13_15455</name>
</gene>
<keyword evidence="1" id="KW-0812">Transmembrane</keyword>
<feature type="transmembrane region" description="Helical" evidence="1">
    <location>
        <begin position="303"/>
        <end position="328"/>
    </location>
</feature>
<keyword evidence="1" id="KW-0472">Membrane</keyword>
<reference evidence="3" key="1">
    <citation type="submission" date="2021-11" db="EMBL/GenBank/DDBJ databases">
        <title>Cultivation dependent microbiological survey of springs from the worlds oldest radium mine currently devoted to the extraction of radon-saturated water.</title>
        <authorList>
            <person name="Kapinusova G."/>
            <person name="Smrhova T."/>
            <person name="Strejcek M."/>
            <person name="Suman J."/>
            <person name="Jani K."/>
            <person name="Pajer P."/>
            <person name="Uhlik O."/>
        </authorList>
    </citation>
    <scope>NUCLEOTIDE SEQUENCE [LARGE SCALE GENOMIC DNA]</scope>
    <source>
        <strain evidence="3">J379</strain>
    </source>
</reference>
<protein>
    <submittedName>
        <fullName evidence="2">Uncharacterized protein</fullName>
    </submittedName>
</protein>
<dbReference type="RefSeq" id="WP_353862644.1">
    <property type="nucleotide sequence ID" value="NZ_CP088295.1"/>
</dbReference>
<proteinExistence type="predicted"/>
<name>A0ABY5PC57_9ACTN</name>
<evidence type="ECO:0000256" key="1">
    <source>
        <dbReference type="SAM" id="Phobius"/>
    </source>
</evidence>
<dbReference type="Proteomes" id="UP001058860">
    <property type="component" value="Chromosome"/>
</dbReference>
<accession>A0ABY5PC57</accession>
<keyword evidence="1" id="KW-1133">Transmembrane helix</keyword>